<feature type="signal peptide" evidence="2">
    <location>
        <begin position="1"/>
        <end position="18"/>
    </location>
</feature>
<keyword evidence="2" id="KW-0732">Signal</keyword>
<feature type="chain" id="PRO_5002526084" evidence="2">
    <location>
        <begin position="19"/>
        <end position="93"/>
    </location>
</feature>
<organism evidence="3 4">
    <name type="scientific">Hirsutella minnesotensis 3608</name>
    <dbReference type="NCBI Taxonomy" id="1043627"/>
    <lineage>
        <taxon>Eukaryota</taxon>
        <taxon>Fungi</taxon>
        <taxon>Dikarya</taxon>
        <taxon>Ascomycota</taxon>
        <taxon>Pezizomycotina</taxon>
        <taxon>Sordariomycetes</taxon>
        <taxon>Hypocreomycetidae</taxon>
        <taxon>Hypocreales</taxon>
        <taxon>Ophiocordycipitaceae</taxon>
        <taxon>Hirsutella</taxon>
    </lineage>
</organism>
<dbReference type="EMBL" id="KQ030553">
    <property type="protein sequence ID" value="KJZ72085.1"/>
    <property type="molecule type" value="Genomic_DNA"/>
</dbReference>
<gene>
    <name evidence="3" type="ORF">HIM_08540</name>
</gene>
<evidence type="ECO:0000256" key="2">
    <source>
        <dbReference type="SAM" id="SignalP"/>
    </source>
</evidence>
<protein>
    <submittedName>
        <fullName evidence="3">Uncharacterized protein</fullName>
    </submittedName>
</protein>
<evidence type="ECO:0000256" key="1">
    <source>
        <dbReference type="SAM" id="MobiDB-lite"/>
    </source>
</evidence>
<proteinExistence type="predicted"/>
<accession>A0A0F7ZMI4</accession>
<feature type="region of interest" description="Disordered" evidence="1">
    <location>
        <begin position="44"/>
        <end position="93"/>
    </location>
</feature>
<sequence length="93" mass="10113">MKNFAALFVACLASGALAASAISQNGAARSRLHAVGGTLSALDDAQNGMMDSKPNIRRAEMRKKKKKKKKMKKKKMDKEDNGDKEDKKDTESA</sequence>
<feature type="compositionally biased region" description="Basic residues" evidence="1">
    <location>
        <begin position="60"/>
        <end position="75"/>
    </location>
</feature>
<evidence type="ECO:0000313" key="3">
    <source>
        <dbReference type="EMBL" id="KJZ72085.1"/>
    </source>
</evidence>
<dbReference type="Proteomes" id="UP000054481">
    <property type="component" value="Unassembled WGS sequence"/>
</dbReference>
<keyword evidence="4" id="KW-1185">Reference proteome</keyword>
<name>A0A0F7ZMI4_9HYPO</name>
<feature type="compositionally biased region" description="Basic and acidic residues" evidence="1">
    <location>
        <begin position="76"/>
        <end position="93"/>
    </location>
</feature>
<dbReference type="AlphaFoldDB" id="A0A0F7ZMI4"/>
<reference evidence="3 4" key="1">
    <citation type="journal article" date="2014" name="Genome Biol. Evol.">
        <title>Comparative genomics and transcriptomics analyses reveal divergent lifestyle features of nematode endoparasitic fungus Hirsutella minnesotensis.</title>
        <authorList>
            <person name="Lai Y."/>
            <person name="Liu K."/>
            <person name="Zhang X."/>
            <person name="Zhang X."/>
            <person name="Li K."/>
            <person name="Wang N."/>
            <person name="Shu C."/>
            <person name="Wu Y."/>
            <person name="Wang C."/>
            <person name="Bushley K.E."/>
            <person name="Xiang M."/>
            <person name="Liu X."/>
        </authorList>
    </citation>
    <scope>NUCLEOTIDE SEQUENCE [LARGE SCALE GENOMIC DNA]</scope>
    <source>
        <strain evidence="3 4">3608</strain>
    </source>
</reference>
<dbReference type="OrthoDB" id="10556321at2759"/>
<evidence type="ECO:0000313" key="4">
    <source>
        <dbReference type="Proteomes" id="UP000054481"/>
    </source>
</evidence>